<keyword evidence="1" id="KW-0472">Membrane</keyword>
<name>A0A418Y9F8_9GAMM</name>
<keyword evidence="3" id="KW-1185">Reference proteome</keyword>
<dbReference type="Proteomes" id="UP000283255">
    <property type="component" value="Unassembled WGS sequence"/>
</dbReference>
<organism evidence="2 3">
    <name type="scientific">Motilimonas pumila</name>
    <dbReference type="NCBI Taxonomy" id="2303987"/>
    <lineage>
        <taxon>Bacteria</taxon>
        <taxon>Pseudomonadati</taxon>
        <taxon>Pseudomonadota</taxon>
        <taxon>Gammaproteobacteria</taxon>
        <taxon>Alteromonadales</taxon>
        <taxon>Alteromonadales genera incertae sedis</taxon>
        <taxon>Motilimonas</taxon>
    </lineage>
</organism>
<evidence type="ECO:0000313" key="3">
    <source>
        <dbReference type="Proteomes" id="UP000283255"/>
    </source>
</evidence>
<protein>
    <submittedName>
        <fullName evidence="2">Uncharacterized protein</fullName>
    </submittedName>
</protein>
<evidence type="ECO:0000313" key="2">
    <source>
        <dbReference type="EMBL" id="RJG37256.1"/>
    </source>
</evidence>
<keyword evidence="1" id="KW-0812">Transmembrane</keyword>
<keyword evidence="1" id="KW-1133">Transmembrane helix</keyword>
<feature type="transmembrane region" description="Helical" evidence="1">
    <location>
        <begin position="123"/>
        <end position="145"/>
    </location>
</feature>
<feature type="transmembrane region" description="Helical" evidence="1">
    <location>
        <begin position="89"/>
        <end position="111"/>
    </location>
</feature>
<reference evidence="2 3" key="1">
    <citation type="submission" date="2018-09" db="EMBL/GenBank/DDBJ databases">
        <authorList>
            <person name="Wang F."/>
        </authorList>
    </citation>
    <scope>NUCLEOTIDE SEQUENCE [LARGE SCALE GENOMIC DNA]</scope>
    <source>
        <strain evidence="2 3">PLHSC7-2</strain>
    </source>
</reference>
<gene>
    <name evidence="2" type="ORF">D1Z90_19915</name>
</gene>
<dbReference type="AlphaFoldDB" id="A0A418Y9F8"/>
<sequence length="311" mass="35219">MQQDYYAPTAYELQYWKTTPKPTAHNIKGDEVLDYGDYAHLVPSTYLKGLWSSLQSAEVVEDDGLFQFNHQCIRTLSGGRAWLGGLCQFGGMLLLITGVMFLIGLCIYSIIFSFDSFSSAAEFIKDIFPIVLTFLCAGGGMLLLVRLPSPYSEWIFGKPGPSLELNRQTGIITFWHYGWLTGRLKSKQSYNFMEFIPYLQPLVGPTPTAAGCNIVFIHKDDMSIQFSSVGLANFASIADGLAWWDFLQCYMDVAEPLPDSPTLEICRHLDPTSVKFDKKNARPARYWRDMTEQEYEAAEQSMVQKVQDTFY</sequence>
<dbReference type="EMBL" id="QZCH01000053">
    <property type="protein sequence ID" value="RJG37256.1"/>
    <property type="molecule type" value="Genomic_DNA"/>
</dbReference>
<proteinExistence type="predicted"/>
<comment type="caution">
    <text evidence="2">The sequence shown here is derived from an EMBL/GenBank/DDBJ whole genome shotgun (WGS) entry which is preliminary data.</text>
</comment>
<dbReference type="OrthoDB" id="6160351at2"/>
<evidence type="ECO:0000256" key="1">
    <source>
        <dbReference type="SAM" id="Phobius"/>
    </source>
</evidence>
<dbReference type="RefSeq" id="WP_119912542.1">
    <property type="nucleotide sequence ID" value="NZ_QZCH01000053.1"/>
</dbReference>
<accession>A0A418Y9F8</accession>
<reference evidence="2 3" key="2">
    <citation type="submission" date="2019-01" db="EMBL/GenBank/DDBJ databases">
        <title>Motilimonas pumilus sp. nov., isolated from the gut of sea cucumber (Apostichopus japonicus).</title>
        <authorList>
            <person name="Wang F.-Q."/>
            <person name="Ren L.-H."/>
            <person name="Lin Y.-W."/>
            <person name="Sun G.-H."/>
            <person name="Du Z.-J."/>
            <person name="Zhao J.-X."/>
            <person name="Liu X.-J."/>
            <person name="Liu L.-J."/>
        </authorList>
    </citation>
    <scope>NUCLEOTIDE SEQUENCE [LARGE SCALE GENOMIC DNA]</scope>
    <source>
        <strain evidence="2 3">PLHSC7-2</strain>
    </source>
</reference>